<dbReference type="Proteomes" id="UP001281410">
    <property type="component" value="Unassembled WGS sequence"/>
</dbReference>
<dbReference type="AlphaFoldDB" id="A0AAE0A076"/>
<comment type="caution">
    <text evidence="1">The sequence shown here is derived from an EMBL/GenBank/DDBJ whole genome shotgun (WGS) entry which is preliminary data.</text>
</comment>
<gene>
    <name evidence="1" type="ORF">Dsin_021788</name>
</gene>
<evidence type="ECO:0000313" key="2">
    <source>
        <dbReference type="Proteomes" id="UP001281410"/>
    </source>
</evidence>
<evidence type="ECO:0000313" key="1">
    <source>
        <dbReference type="EMBL" id="KAK3198373.1"/>
    </source>
</evidence>
<evidence type="ECO:0008006" key="3">
    <source>
        <dbReference type="Google" id="ProtNLM"/>
    </source>
</evidence>
<protein>
    <recommendedName>
        <fullName evidence="3">Transposase MuDR plant domain-containing protein</fullName>
    </recommendedName>
</protein>
<sequence>MLLCDDGHVLEVYVSGLEKVSVEPGDVGVPTVQPVYQTLLHQLEARFQSAGGSNNIWGIIPTTDPTFEIPSVNPVISEDQTIDDVVADPYNEDDKSIPEYNSHSQYGLDEAVNDEPAHYHGMSSDPTNGCRTRSVPPAFTGPSRDTFEDDGINVGDRRILKFMLQGQARQRYEAGCKDLKCKFQIHAVKMEGGNYWIVWIFEEDHSCTINELHNRYCQASAWLIGEIFSLKLTVSGRSLKPKEIMIDMQVEHGLVLHLKYTAIRPAICIDATHLKGKFGGVMFIVACQYANNQVFPLAYGWGDVSM</sequence>
<proteinExistence type="predicted"/>
<reference evidence="1" key="1">
    <citation type="journal article" date="2023" name="Plant J.">
        <title>Genome sequences and population genomics provide insights into the demographic history, inbreeding, and mutation load of two 'living fossil' tree species of Dipteronia.</title>
        <authorList>
            <person name="Feng Y."/>
            <person name="Comes H.P."/>
            <person name="Chen J."/>
            <person name="Zhu S."/>
            <person name="Lu R."/>
            <person name="Zhang X."/>
            <person name="Li P."/>
            <person name="Qiu J."/>
            <person name="Olsen K.M."/>
            <person name="Qiu Y."/>
        </authorList>
    </citation>
    <scope>NUCLEOTIDE SEQUENCE</scope>
    <source>
        <strain evidence="1">NBL</strain>
    </source>
</reference>
<keyword evidence="2" id="KW-1185">Reference proteome</keyword>
<accession>A0AAE0A076</accession>
<organism evidence="1 2">
    <name type="scientific">Dipteronia sinensis</name>
    <dbReference type="NCBI Taxonomy" id="43782"/>
    <lineage>
        <taxon>Eukaryota</taxon>
        <taxon>Viridiplantae</taxon>
        <taxon>Streptophyta</taxon>
        <taxon>Embryophyta</taxon>
        <taxon>Tracheophyta</taxon>
        <taxon>Spermatophyta</taxon>
        <taxon>Magnoliopsida</taxon>
        <taxon>eudicotyledons</taxon>
        <taxon>Gunneridae</taxon>
        <taxon>Pentapetalae</taxon>
        <taxon>rosids</taxon>
        <taxon>malvids</taxon>
        <taxon>Sapindales</taxon>
        <taxon>Sapindaceae</taxon>
        <taxon>Hippocastanoideae</taxon>
        <taxon>Acereae</taxon>
        <taxon>Dipteronia</taxon>
    </lineage>
</organism>
<dbReference type="EMBL" id="JANJYJ010000007">
    <property type="protein sequence ID" value="KAK3198373.1"/>
    <property type="molecule type" value="Genomic_DNA"/>
</dbReference>
<name>A0AAE0A076_9ROSI</name>